<keyword evidence="2 4" id="KW-0808">Transferase</keyword>
<dbReference type="InterPro" id="IPR050194">
    <property type="entry name" value="Glycosyltransferase_grp1"/>
</dbReference>
<dbReference type="PANTHER" id="PTHR45947">
    <property type="entry name" value="SULFOQUINOVOSYL TRANSFERASE SQD2"/>
    <property type="match status" value="1"/>
</dbReference>
<evidence type="ECO:0000313" key="4">
    <source>
        <dbReference type="EMBL" id="TWH75362.1"/>
    </source>
</evidence>
<comment type="caution">
    <text evidence="4">The sequence shown here is derived from an EMBL/GenBank/DDBJ whole genome shotgun (WGS) entry which is preliminary data.</text>
</comment>
<evidence type="ECO:0000313" key="5">
    <source>
        <dbReference type="Proteomes" id="UP000321490"/>
    </source>
</evidence>
<reference evidence="4 5" key="1">
    <citation type="submission" date="2019-07" db="EMBL/GenBank/DDBJ databases">
        <title>R&amp;d 2014.</title>
        <authorList>
            <person name="Klenk H.-P."/>
        </authorList>
    </citation>
    <scope>NUCLEOTIDE SEQUENCE [LARGE SCALE GENOMIC DNA]</scope>
    <source>
        <strain evidence="4 5">DSM 45764</strain>
    </source>
</reference>
<dbReference type="GO" id="GO:1901137">
    <property type="term" value="P:carbohydrate derivative biosynthetic process"/>
    <property type="evidence" value="ECO:0007669"/>
    <property type="project" value="UniProtKB-ARBA"/>
</dbReference>
<proteinExistence type="predicted"/>
<dbReference type="EMBL" id="VLKF01000001">
    <property type="protein sequence ID" value="TWH75362.1"/>
    <property type="molecule type" value="Genomic_DNA"/>
</dbReference>
<evidence type="ECO:0000256" key="2">
    <source>
        <dbReference type="ARBA" id="ARBA00022679"/>
    </source>
</evidence>
<dbReference type="Proteomes" id="UP000321490">
    <property type="component" value="Unassembled WGS sequence"/>
</dbReference>
<organism evidence="4 5">
    <name type="scientific">Modestobacter roseus</name>
    <dbReference type="NCBI Taxonomy" id="1181884"/>
    <lineage>
        <taxon>Bacteria</taxon>
        <taxon>Bacillati</taxon>
        <taxon>Actinomycetota</taxon>
        <taxon>Actinomycetes</taxon>
        <taxon>Geodermatophilales</taxon>
        <taxon>Geodermatophilaceae</taxon>
        <taxon>Modestobacter</taxon>
    </lineage>
</organism>
<dbReference type="OrthoDB" id="8555507at2"/>
<dbReference type="Gene3D" id="3.40.50.2000">
    <property type="entry name" value="Glycogen Phosphorylase B"/>
    <property type="match status" value="2"/>
</dbReference>
<dbReference type="InterPro" id="IPR028098">
    <property type="entry name" value="Glyco_trans_4-like_N"/>
</dbReference>
<accession>A0A562IWU7</accession>
<dbReference type="AlphaFoldDB" id="A0A562IWU7"/>
<sequence>MNAALEALDADATSGGGVRILHVSQPVEAGVARVVAGLVADQRARGWDVAVACPPQGWLADQVRATGARLVPWRATRAPGPTVPAEALALRRVVRDTDPQLVHLHSSKAGLAGRLALRGSRQTVFQPHSWSFEAVTGPLQAACRMWERAAQRWTHLTVNVSEAERSSGRAAGVAGASVVVPNGVDPTRWTPGDRATARRELSFPDPAAPTVVCVGRLARQKGQDLMLAAWPAVRAAVPGARLVLIGDGPDEAQLRAQADESVTIVAGQQLELWYAAADVVAVPSRWEAGLPLVAMEAMASERALVAFDVAGIGSSLDGAGAAVPAFEVPALAAQLVIRLLDPKLAAKEGAVGRDVATTRFSAATSQAATAAQLLGLRQRT</sequence>
<evidence type="ECO:0000259" key="3">
    <source>
        <dbReference type="Pfam" id="PF13439"/>
    </source>
</evidence>
<dbReference type="SUPFAM" id="SSF53756">
    <property type="entry name" value="UDP-Glycosyltransferase/glycogen phosphorylase"/>
    <property type="match status" value="1"/>
</dbReference>
<evidence type="ECO:0000256" key="1">
    <source>
        <dbReference type="ARBA" id="ARBA00022676"/>
    </source>
</evidence>
<feature type="domain" description="Glycosyltransferase subfamily 4-like N-terminal" evidence="3">
    <location>
        <begin position="30"/>
        <end position="188"/>
    </location>
</feature>
<protein>
    <submittedName>
        <fullName evidence="4">Glycosyltransferase involved in cell wall biosynthesis</fullName>
    </submittedName>
</protein>
<dbReference type="GO" id="GO:0016758">
    <property type="term" value="F:hexosyltransferase activity"/>
    <property type="evidence" value="ECO:0007669"/>
    <property type="project" value="TreeGrafter"/>
</dbReference>
<dbReference type="PANTHER" id="PTHR45947:SF3">
    <property type="entry name" value="SULFOQUINOVOSYL TRANSFERASE SQD2"/>
    <property type="match status" value="1"/>
</dbReference>
<keyword evidence="5" id="KW-1185">Reference proteome</keyword>
<keyword evidence="1" id="KW-0328">Glycosyltransferase</keyword>
<dbReference type="RefSeq" id="WP_153360472.1">
    <property type="nucleotide sequence ID" value="NZ_JABGDC010000082.1"/>
</dbReference>
<gene>
    <name evidence="4" type="ORF">JD78_03918</name>
</gene>
<dbReference type="Pfam" id="PF13439">
    <property type="entry name" value="Glyco_transf_4"/>
    <property type="match status" value="1"/>
</dbReference>
<dbReference type="Pfam" id="PF13692">
    <property type="entry name" value="Glyco_trans_1_4"/>
    <property type="match status" value="1"/>
</dbReference>
<name>A0A562IWU7_9ACTN</name>